<evidence type="ECO:0000313" key="3">
    <source>
        <dbReference type="Proteomes" id="UP000735302"/>
    </source>
</evidence>
<keyword evidence="3" id="KW-1185">Reference proteome</keyword>
<sequence length="99" mass="11165">MGKPRTAPQRALLKCMSKQKNAQQTPSQANHKQLEEKEKSTMSHQSFSRREQVTTEGLAYTATQPLLITISETNTHRKDIRPANPKLCSQEYSPLLTGI</sequence>
<feature type="compositionally biased region" description="Polar residues" evidence="1">
    <location>
        <begin position="18"/>
        <end position="31"/>
    </location>
</feature>
<accession>A0AAV3YZG5</accession>
<proteinExistence type="predicted"/>
<evidence type="ECO:0000256" key="1">
    <source>
        <dbReference type="SAM" id="MobiDB-lite"/>
    </source>
</evidence>
<gene>
    <name evidence="2" type="ORF">PoB_001492900</name>
</gene>
<comment type="caution">
    <text evidence="2">The sequence shown here is derived from an EMBL/GenBank/DDBJ whole genome shotgun (WGS) entry which is preliminary data.</text>
</comment>
<name>A0AAV3YZG5_9GAST</name>
<dbReference type="EMBL" id="BLXT01001848">
    <property type="protein sequence ID" value="GFN88423.1"/>
    <property type="molecule type" value="Genomic_DNA"/>
</dbReference>
<feature type="region of interest" description="Disordered" evidence="1">
    <location>
        <begin position="16"/>
        <end position="58"/>
    </location>
</feature>
<feature type="region of interest" description="Disordered" evidence="1">
    <location>
        <begin position="77"/>
        <end position="99"/>
    </location>
</feature>
<evidence type="ECO:0000313" key="2">
    <source>
        <dbReference type="EMBL" id="GFN88423.1"/>
    </source>
</evidence>
<dbReference type="Proteomes" id="UP000735302">
    <property type="component" value="Unassembled WGS sequence"/>
</dbReference>
<feature type="compositionally biased region" description="Basic and acidic residues" evidence="1">
    <location>
        <begin position="32"/>
        <end position="41"/>
    </location>
</feature>
<dbReference type="AlphaFoldDB" id="A0AAV3YZG5"/>
<protein>
    <submittedName>
        <fullName evidence="2">Uncharacterized protein</fullName>
    </submittedName>
</protein>
<reference evidence="2 3" key="1">
    <citation type="journal article" date="2021" name="Elife">
        <title>Chloroplast acquisition without the gene transfer in kleptoplastic sea slugs, Plakobranchus ocellatus.</title>
        <authorList>
            <person name="Maeda T."/>
            <person name="Takahashi S."/>
            <person name="Yoshida T."/>
            <person name="Shimamura S."/>
            <person name="Takaki Y."/>
            <person name="Nagai Y."/>
            <person name="Toyoda A."/>
            <person name="Suzuki Y."/>
            <person name="Arimoto A."/>
            <person name="Ishii H."/>
            <person name="Satoh N."/>
            <person name="Nishiyama T."/>
            <person name="Hasebe M."/>
            <person name="Maruyama T."/>
            <person name="Minagawa J."/>
            <person name="Obokata J."/>
            <person name="Shigenobu S."/>
        </authorList>
    </citation>
    <scope>NUCLEOTIDE SEQUENCE [LARGE SCALE GENOMIC DNA]</scope>
</reference>
<organism evidence="2 3">
    <name type="scientific">Plakobranchus ocellatus</name>
    <dbReference type="NCBI Taxonomy" id="259542"/>
    <lineage>
        <taxon>Eukaryota</taxon>
        <taxon>Metazoa</taxon>
        <taxon>Spiralia</taxon>
        <taxon>Lophotrochozoa</taxon>
        <taxon>Mollusca</taxon>
        <taxon>Gastropoda</taxon>
        <taxon>Heterobranchia</taxon>
        <taxon>Euthyneura</taxon>
        <taxon>Panpulmonata</taxon>
        <taxon>Sacoglossa</taxon>
        <taxon>Placobranchoidea</taxon>
        <taxon>Plakobranchidae</taxon>
        <taxon>Plakobranchus</taxon>
    </lineage>
</organism>